<dbReference type="Proteomes" id="UP000747542">
    <property type="component" value="Unassembled WGS sequence"/>
</dbReference>
<gene>
    <name evidence="5" type="primary">VAMP2-L</name>
    <name evidence="5" type="ORF">Hamer_G005339</name>
</gene>
<feature type="domain" description="V-SNARE coiled-coil homology" evidence="4">
    <location>
        <begin position="47"/>
        <end position="107"/>
    </location>
</feature>
<dbReference type="AlphaFoldDB" id="A0A8J5K3T6"/>
<dbReference type="InterPro" id="IPR016444">
    <property type="entry name" value="Synaptobrevin/VAMP"/>
</dbReference>
<dbReference type="InterPro" id="IPR042855">
    <property type="entry name" value="V_SNARE_CC"/>
</dbReference>
<evidence type="ECO:0000256" key="1">
    <source>
        <dbReference type="PROSITE-ProRule" id="PRU00290"/>
    </source>
</evidence>
<keyword evidence="6" id="KW-1185">Reference proteome</keyword>
<sequence length="172" mass="18561">MMCLSAAVTHIGALDLPFNSTKFSQGTMMNPDPQMSQDPAKVAAQSRLSATQQQVNEVVDIMKTNVERIIEREEGLTELDVRANNLTASASEFQTTSRKLKRKYWWKNLKMMLILGCVIILVIIIIIVATVGIPSSSGGGGNNPTSAPDSTLSVSAAPPNREARAIMDTLTA</sequence>
<proteinExistence type="predicted"/>
<feature type="compositionally biased region" description="Polar residues" evidence="2">
    <location>
        <begin position="143"/>
        <end position="154"/>
    </location>
</feature>
<accession>A0A8J5K3T6</accession>
<dbReference type="PANTHER" id="PTHR45701">
    <property type="entry name" value="SYNAPTOBREVIN FAMILY MEMBER"/>
    <property type="match status" value="1"/>
</dbReference>
<organism evidence="5 6">
    <name type="scientific">Homarus americanus</name>
    <name type="common">American lobster</name>
    <dbReference type="NCBI Taxonomy" id="6706"/>
    <lineage>
        <taxon>Eukaryota</taxon>
        <taxon>Metazoa</taxon>
        <taxon>Ecdysozoa</taxon>
        <taxon>Arthropoda</taxon>
        <taxon>Crustacea</taxon>
        <taxon>Multicrustacea</taxon>
        <taxon>Malacostraca</taxon>
        <taxon>Eumalacostraca</taxon>
        <taxon>Eucarida</taxon>
        <taxon>Decapoda</taxon>
        <taxon>Pleocyemata</taxon>
        <taxon>Astacidea</taxon>
        <taxon>Nephropoidea</taxon>
        <taxon>Nephropidae</taxon>
        <taxon>Homarus</taxon>
    </lineage>
</organism>
<dbReference type="EMBL" id="JAHLQT010021845">
    <property type="protein sequence ID" value="KAG7167028.1"/>
    <property type="molecule type" value="Genomic_DNA"/>
</dbReference>
<reference evidence="5" key="1">
    <citation type="journal article" date="2021" name="Sci. Adv.">
        <title>The American lobster genome reveals insights on longevity, neural, and immune adaptations.</title>
        <authorList>
            <person name="Polinski J.M."/>
            <person name="Zimin A.V."/>
            <person name="Clark K.F."/>
            <person name="Kohn A.B."/>
            <person name="Sadowski N."/>
            <person name="Timp W."/>
            <person name="Ptitsyn A."/>
            <person name="Khanna P."/>
            <person name="Romanova D.Y."/>
            <person name="Williams P."/>
            <person name="Greenwood S.J."/>
            <person name="Moroz L.L."/>
            <person name="Walt D.R."/>
            <person name="Bodnar A.G."/>
        </authorList>
    </citation>
    <scope>NUCLEOTIDE SEQUENCE</scope>
    <source>
        <strain evidence="5">GMGI-L3</strain>
    </source>
</reference>
<evidence type="ECO:0000313" key="6">
    <source>
        <dbReference type="Proteomes" id="UP000747542"/>
    </source>
</evidence>
<keyword evidence="1" id="KW-0175">Coiled coil</keyword>
<comment type="caution">
    <text evidence="5">The sequence shown here is derived from an EMBL/GenBank/DDBJ whole genome shotgun (WGS) entry which is preliminary data.</text>
</comment>
<feature type="region of interest" description="Disordered" evidence="2">
    <location>
        <begin position="137"/>
        <end position="158"/>
    </location>
</feature>
<dbReference type="OrthoDB" id="10042941at2759"/>
<dbReference type="Pfam" id="PF00957">
    <property type="entry name" value="Synaptobrevin"/>
    <property type="match status" value="1"/>
</dbReference>
<dbReference type="PROSITE" id="PS50892">
    <property type="entry name" value="V_SNARE"/>
    <property type="match status" value="1"/>
</dbReference>
<keyword evidence="3" id="KW-1133">Transmembrane helix</keyword>
<evidence type="ECO:0000256" key="2">
    <source>
        <dbReference type="SAM" id="MobiDB-lite"/>
    </source>
</evidence>
<keyword evidence="3" id="KW-0472">Membrane</keyword>
<keyword evidence="3" id="KW-0812">Transmembrane</keyword>
<name>A0A8J5K3T6_HOMAM</name>
<dbReference type="CDD" id="cd15870">
    <property type="entry name" value="R-SNARE_VAMP2"/>
    <property type="match status" value="1"/>
</dbReference>
<evidence type="ECO:0000259" key="4">
    <source>
        <dbReference type="PROSITE" id="PS50892"/>
    </source>
</evidence>
<evidence type="ECO:0000256" key="3">
    <source>
        <dbReference type="SAM" id="Phobius"/>
    </source>
</evidence>
<feature type="transmembrane region" description="Helical" evidence="3">
    <location>
        <begin position="111"/>
        <end position="133"/>
    </location>
</feature>
<protein>
    <submittedName>
        <fullName evidence="5">Vesicle-associated membrane protein 2-like</fullName>
    </submittedName>
</protein>
<evidence type="ECO:0000313" key="5">
    <source>
        <dbReference type="EMBL" id="KAG7167028.1"/>
    </source>
</evidence>